<name>A0AAE1AIJ0_9GAST</name>
<feature type="binding site" evidence="8">
    <location>
        <position position="279"/>
    </location>
    <ligand>
        <name>Na(+)</name>
        <dbReference type="ChEBI" id="CHEBI:29101"/>
        <label>1</label>
    </ligand>
</feature>
<feature type="region of interest" description="Disordered" evidence="10">
    <location>
        <begin position="568"/>
        <end position="644"/>
    </location>
</feature>
<dbReference type="GO" id="GO:0046872">
    <property type="term" value="F:metal ion binding"/>
    <property type="evidence" value="ECO:0007669"/>
    <property type="project" value="UniProtKB-KW"/>
</dbReference>
<evidence type="ECO:0000256" key="11">
    <source>
        <dbReference type="SAM" id="Phobius"/>
    </source>
</evidence>
<dbReference type="SUPFAM" id="SSF161070">
    <property type="entry name" value="SNF-like"/>
    <property type="match status" value="1"/>
</dbReference>
<reference evidence="12" key="1">
    <citation type="journal article" date="2023" name="G3 (Bethesda)">
        <title>A reference genome for the long-term kleptoplast-retaining sea slug Elysia crispata morphotype clarki.</title>
        <authorList>
            <person name="Eastman K.E."/>
            <person name="Pendleton A.L."/>
            <person name="Shaikh M.A."/>
            <person name="Suttiyut T."/>
            <person name="Ogas R."/>
            <person name="Tomko P."/>
            <person name="Gavelis G."/>
            <person name="Widhalm J.R."/>
            <person name="Wisecaver J.H."/>
        </authorList>
    </citation>
    <scope>NUCLEOTIDE SEQUENCE</scope>
    <source>
        <strain evidence="12">ECLA1</strain>
    </source>
</reference>
<feature type="compositionally biased region" description="Basic and acidic residues" evidence="10">
    <location>
        <begin position="620"/>
        <end position="644"/>
    </location>
</feature>
<comment type="caution">
    <text evidence="12">The sequence shown here is derived from an EMBL/GenBank/DDBJ whole genome shotgun (WGS) entry which is preliminary data.</text>
</comment>
<keyword evidence="4 11" id="KW-0812">Transmembrane</keyword>
<organism evidence="12 13">
    <name type="scientific">Elysia crispata</name>
    <name type="common">lettuce slug</name>
    <dbReference type="NCBI Taxonomy" id="231223"/>
    <lineage>
        <taxon>Eukaryota</taxon>
        <taxon>Metazoa</taxon>
        <taxon>Spiralia</taxon>
        <taxon>Lophotrochozoa</taxon>
        <taxon>Mollusca</taxon>
        <taxon>Gastropoda</taxon>
        <taxon>Heterobranchia</taxon>
        <taxon>Euthyneura</taxon>
        <taxon>Panpulmonata</taxon>
        <taxon>Sacoglossa</taxon>
        <taxon>Placobranchoidea</taxon>
        <taxon>Plakobranchidae</taxon>
        <taxon>Elysia</taxon>
    </lineage>
</organism>
<feature type="transmembrane region" description="Helical" evidence="11">
    <location>
        <begin position="364"/>
        <end position="385"/>
    </location>
</feature>
<dbReference type="AlphaFoldDB" id="A0AAE1AIJ0"/>
<feature type="disulfide bond" evidence="9">
    <location>
        <begin position="128"/>
        <end position="137"/>
    </location>
</feature>
<dbReference type="Pfam" id="PF00209">
    <property type="entry name" value="SNF"/>
    <property type="match status" value="1"/>
</dbReference>
<keyword evidence="6 11" id="KW-0472">Membrane</keyword>
<feature type="transmembrane region" description="Helical" evidence="11">
    <location>
        <begin position="481"/>
        <end position="501"/>
    </location>
</feature>
<dbReference type="PRINTS" id="PR00176">
    <property type="entry name" value="NANEUSMPORT"/>
</dbReference>
<feature type="transmembrane region" description="Helical" evidence="11">
    <location>
        <begin position="268"/>
        <end position="293"/>
    </location>
</feature>
<dbReference type="PROSITE" id="PS00754">
    <property type="entry name" value="NA_NEUROTRAN_SYMP_2"/>
    <property type="match status" value="1"/>
</dbReference>
<protein>
    <recommendedName>
        <fullName evidence="14">Transporter</fullName>
    </recommendedName>
</protein>
<feature type="transmembrane region" description="Helical" evidence="11">
    <location>
        <begin position="15"/>
        <end position="34"/>
    </location>
</feature>
<comment type="subcellular location">
    <subcellularLocation>
        <location evidence="1">Membrane</location>
        <topology evidence="1">Multi-pass membrane protein</topology>
    </subcellularLocation>
</comment>
<evidence type="ECO:0000256" key="6">
    <source>
        <dbReference type="ARBA" id="ARBA00023136"/>
    </source>
</evidence>
<evidence type="ECO:0000256" key="3">
    <source>
        <dbReference type="ARBA" id="ARBA00022448"/>
    </source>
</evidence>
<evidence type="ECO:0000256" key="2">
    <source>
        <dbReference type="ARBA" id="ARBA00006459"/>
    </source>
</evidence>
<dbReference type="PROSITE" id="PS50267">
    <property type="entry name" value="NA_NEUROTRAN_SYMP_3"/>
    <property type="match status" value="1"/>
</dbReference>
<keyword evidence="13" id="KW-1185">Reference proteome</keyword>
<feature type="binding site" evidence="8">
    <location>
        <position position="30"/>
    </location>
    <ligand>
        <name>Na(+)</name>
        <dbReference type="ChEBI" id="CHEBI:29101"/>
        <label>1</label>
    </ligand>
</feature>
<keyword evidence="8" id="KW-0479">Metal-binding</keyword>
<evidence type="ECO:0000256" key="7">
    <source>
        <dbReference type="ARBA" id="ARBA00023180"/>
    </source>
</evidence>
<evidence type="ECO:0000256" key="10">
    <source>
        <dbReference type="SAM" id="MobiDB-lite"/>
    </source>
</evidence>
<dbReference type="PANTHER" id="PTHR11616">
    <property type="entry name" value="SODIUM/CHLORIDE DEPENDENT TRANSPORTER"/>
    <property type="match status" value="1"/>
</dbReference>
<evidence type="ECO:0000313" key="13">
    <source>
        <dbReference type="Proteomes" id="UP001283361"/>
    </source>
</evidence>
<evidence type="ECO:0008006" key="14">
    <source>
        <dbReference type="Google" id="ProtNLM"/>
    </source>
</evidence>
<feature type="binding site" evidence="8">
    <location>
        <position position="311"/>
    </location>
    <ligand>
        <name>Na(+)</name>
        <dbReference type="ChEBI" id="CHEBI:29101"/>
        <label>1</label>
    </ligand>
</feature>
<dbReference type="PANTHER" id="PTHR11616:SF321">
    <property type="entry name" value="SODIUM-DEPENDENT NUTRIENT AMINO ACID TRANSPORTER 1-RELATED"/>
    <property type="match status" value="1"/>
</dbReference>
<dbReference type="EMBL" id="JAWDGP010001796">
    <property type="protein sequence ID" value="KAK3788155.1"/>
    <property type="molecule type" value="Genomic_DNA"/>
</dbReference>
<feature type="binding site" evidence="8">
    <location>
        <position position="25"/>
    </location>
    <ligand>
        <name>Na(+)</name>
        <dbReference type="ChEBI" id="CHEBI:29101"/>
        <label>1</label>
    </ligand>
</feature>
<feature type="transmembrane region" description="Helical" evidence="11">
    <location>
        <begin position="521"/>
        <end position="540"/>
    </location>
</feature>
<dbReference type="InterPro" id="IPR037272">
    <property type="entry name" value="SNS_sf"/>
</dbReference>
<evidence type="ECO:0000256" key="9">
    <source>
        <dbReference type="PIRSR" id="PIRSR600175-2"/>
    </source>
</evidence>
<keyword evidence="5 11" id="KW-1133">Transmembrane helix</keyword>
<evidence type="ECO:0000313" key="12">
    <source>
        <dbReference type="EMBL" id="KAK3788155.1"/>
    </source>
</evidence>
<comment type="similarity">
    <text evidence="2">Belongs to the sodium:neurotransmitter symporter (SNF) (TC 2.A.22) family.</text>
</comment>
<feature type="transmembrane region" description="Helical" evidence="11">
    <location>
        <begin position="437"/>
        <end position="460"/>
    </location>
</feature>
<dbReference type="GO" id="GO:0089718">
    <property type="term" value="P:amino acid import across plasma membrane"/>
    <property type="evidence" value="ECO:0007669"/>
    <property type="project" value="TreeGrafter"/>
</dbReference>
<feature type="transmembrane region" description="Helical" evidence="11">
    <location>
        <begin position="89"/>
        <end position="116"/>
    </location>
</feature>
<gene>
    <name evidence="12" type="ORF">RRG08_042849</name>
</gene>
<dbReference type="GO" id="GO:0005283">
    <property type="term" value="F:amino acid:sodium symporter activity"/>
    <property type="evidence" value="ECO:0007669"/>
    <property type="project" value="TreeGrafter"/>
</dbReference>
<feature type="transmembrane region" description="Helical" evidence="11">
    <location>
        <begin position="305"/>
        <end position="329"/>
    </location>
</feature>
<feature type="transmembrane region" description="Helical" evidence="11">
    <location>
        <begin position="406"/>
        <end position="425"/>
    </location>
</feature>
<keyword evidence="9" id="KW-1015">Disulfide bond</keyword>
<evidence type="ECO:0000256" key="1">
    <source>
        <dbReference type="ARBA" id="ARBA00004141"/>
    </source>
</evidence>
<feature type="transmembrane region" description="Helical" evidence="11">
    <location>
        <begin position="46"/>
        <end position="68"/>
    </location>
</feature>
<evidence type="ECO:0000256" key="5">
    <source>
        <dbReference type="ARBA" id="ARBA00022989"/>
    </source>
</evidence>
<feature type="binding site" evidence="8">
    <location>
        <position position="376"/>
    </location>
    <ligand>
        <name>Na(+)</name>
        <dbReference type="ChEBI" id="CHEBI:29101"/>
        <label>1</label>
    </ligand>
</feature>
<dbReference type="InterPro" id="IPR000175">
    <property type="entry name" value="Na/ntran_symport"/>
</dbReference>
<keyword evidence="7" id="KW-0325">Glycoprotein</keyword>
<proteinExistence type="inferred from homology"/>
<feature type="binding site" evidence="8">
    <location>
        <position position="23"/>
    </location>
    <ligand>
        <name>Na(+)</name>
        <dbReference type="ChEBI" id="CHEBI:29101"/>
        <label>1</label>
    </ligand>
</feature>
<keyword evidence="3" id="KW-0813">Transport</keyword>
<dbReference type="GO" id="GO:0005886">
    <property type="term" value="C:plasma membrane"/>
    <property type="evidence" value="ECO:0007669"/>
    <property type="project" value="TreeGrafter"/>
</dbReference>
<feature type="binding site" evidence="8">
    <location>
        <position position="26"/>
    </location>
    <ligand>
        <name>Na(+)</name>
        <dbReference type="ChEBI" id="CHEBI:29101"/>
        <label>1</label>
    </ligand>
</feature>
<feature type="transmembrane region" description="Helical" evidence="11">
    <location>
        <begin position="224"/>
        <end position="248"/>
    </location>
</feature>
<evidence type="ECO:0000256" key="8">
    <source>
        <dbReference type="PIRSR" id="PIRSR600175-1"/>
    </source>
</evidence>
<evidence type="ECO:0000256" key="4">
    <source>
        <dbReference type="ARBA" id="ARBA00022692"/>
    </source>
</evidence>
<accession>A0AAE1AIJ0</accession>
<dbReference type="Proteomes" id="UP001283361">
    <property type="component" value="Unassembled WGS sequence"/>
</dbReference>
<sequence length="644" mass="72392">MGAQSDERASWSRHLEFFITCVGFAVGLGNVWRFPHLMYSNGGGAFFIPYILSLVFMGIPLFCLEILFGQFASKGPITIWENNPLFKGLGYTMVALAAIISVYYNIVVATAIYFLFASMQSEVPWASCGNDWNTCACRTYDMNATLADPMMWFNQSGLNCTGQETPEKVKSSSDEYYYNKVLEATDGIDDAGKLKWDLTLCNLLAWVIIAVALIKGVKTMGKAVYFFAIFPYILLTVLVVRGVTLKGAKDGLDFYLDPDLSKLSDSRVWKAAASQIFFSLSCCTGSLTAMSSYTKFKNNFIRDSMIIPIINCCTSFYAGFAIFSVLGFMSRNTGVAVENVTTDGAGLIFVAYPEALYQLPVPQLWSILFFFMVVCLGMGTQFPSVETVMTGLQDEFPVLRGKRSNIVFRLMVCVVGFLLGMPQTTQGGSYLLDLCDFFVGWPLLLIGFLEVVGIIWIYGIKRFTEDILLMVGHSKLARTMYYAYFSWAMTLATPICVLLIIGFECYDYKRYPEDAPRWAEALGWLIVAFVMMWTPLWYIVKYLIAITLNPEGLTYWQIFIKMNQPTRKWGPADPQNRTIPRYQRSGPDQVPHTNQAHLENPEVGGSNLSLPPPYPGYERSPPDFQEKDNKGFHGDTLENELTKL</sequence>
<keyword evidence="8" id="KW-0915">Sodium</keyword>